<keyword evidence="13 19" id="KW-1133">Transmembrane helix</keyword>
<evidence type="ECO:0000256" key="12">
    <source>
        <dbReference type="ARBA" id="ARBA00022840"/>
    </source>
</evidence>
<evidence type="ECO:0000256" key="19">
    <source>
        <dbReference type="SAM" id="Phobius"/>
    </source>
</evidence>
<keyword evidence="4" id="KW-0723">Serine/threonine-protein kinase</keyword>
<keyword evidence="9" id="KW-0677">Repeat</keyword>
<keyword evidence="6" id="KW-0808">Transferase</keyword>
<feature type="transmembrane region" description="Helical" evidence="19">
    <location>
        <begin position="7"/>
        <end position="29"/>
    </location>
</feature>
<evidence type="ECO:0000256" key="11">
    <source>
        <dbReference type="ARBA" id="ARBA00022777"/>
    </source>
</evidence>
<dbReference type="Pfam" id="PF00069">
    <property type="entry name" value="Pkinase"/>
    <property type="match status" value="1"/>
</dbReference>
<dbReference type="GO" id="GO:0004674">
    <property type="term" value="F:protein serine/threonine kinase activity"/>
    <property type="evidence" value="ECO:0007669"/>
    <property type="project" value="UniProtKB-KW"/>
</dbReference>
<dbReference type="OrthoDB" id="4062651at2759"/>
<keyword evidence="11" id="KW-0418">Kinase</keyword>
<evidence type="ECO:0000256" key="14">
    <source>
        <dbReference type="ARBA" id="ARBA00023136"/>
    </source>
</evidence>
<dbReference type="Pfam" id="PF00560">
    <property type="entry name" value="LRR_1"/>
    <property type="match status" value="2"/>
</dbReference>
<keyword evidence="10 18" id="KW-0547">Nucleotide-binding</keyword>
<dbReference type="SUPFAM" id="SSF52058">
    <property type="entry name" value="L domain-like"/>
    <property type="match status" value="2"/>
</dbReference>
<sequence>MACIPSCFTCIFSVVTVLLCMCCYVVAVLDARDLAVLSDFKARIKNVDQLGWKDSQHPCSWKGIKCTGEFVSSISLANLRLQGTVSPNLNKLTSLTTIALQNNSFTGSLPSLNGLSKLQSCYMNDNQFVTIPWDFFSNLSSLRHMYIHNNPQLNQSSVVGGWSLTADLEASAFLTNLSLTNTSLVGRIPSFLGSMNSLSFLALAYNKLEGGIPMTFSFSSLQQFQANSQLGPRLSGDLSAVGNLVSLRLLWLHENEFSGVLPPNLANALSLTDLRLNNNRLVGPIPTSYSSLPLSIFAVENNQLDGSLPIIKGTCTFNNNLFCSDLMGVACAPQVRILLGFLGSFNYPSRLVSSWGGNNPCLSWIGIVCDSKGNVVIINLASSNLSGVINPNISQLASLTTLKLNDNHLVGTIPVTLVRLTSLRSLDVSNNNMTGPLPTFNDHVTVNIAGNPFVNITSATSSKPTGRIKVKRKSQLRDVIPIVFASLLVVFTAVFAVGYFMYKKGDADAKIIKKLPSYMHDSTKKTQATQGGIVKSIGFSEDINFALSLRTLIIATNNFSEEFYLGRGGFGSVYKGILDDGTIVAVKKMESAVMTSQGQKEFQSELDALTKLRHRHLVAILGYCIEGDERALVYEYMPGGTLSQHLFEWSQHGMLTLSWKTRLSIALDVARGLEYLHGLAQCKFIHRDLKPSNILLDENLRAKISDFGLMRLVPEGERQSVQTLVAGTFGYLAPEYAYTGHISTKGDVFSFGVMLMEILTGRPALDSSQMEGTGHLMTWFRRVVGKKDKVLEAIDSTMDIDHNDEETLKGISAISELAWHCTHKEASSRPDMGHAVNILAPLVKTWKPTDNVNDIRSEPHLTPEEVQRKLLSLNDLTITSTMSDMSTAVPASTLM</sequence>
<comment type="caution">
    <text evidence="21">The sequence shown here is derived from an EMBL/GenBank/DDBJ whole genome shotgun (WGS) entry which is preliminary data.</text>
</comment>
<dbReference type="EMBL" id="CM035430">
    <property type="protein sequence ID" value="KAH7298037.1"/>
    <property type="molecule type" value="Genomic_DNA"/>
</dbReference>
<dbReference type="AlphaFoldDB" id="A0A8T2RR93"/>
<evidence type="ECO:0000256" key="15">
    <source>
        <dbReference type="ARBA" id="ARBA00023157"/>
    </source>
</evidence>
<evidence type="ECO:0000256" key="8">
    <source>
        <dbReference type="ARBA" id="ARBA00022729"/>
    </source>
</evidence>
<evidence type="ECO:0000256" key="13">
    <source>
        <dbReference type="ARBA" id="ARBA00022989"/>
    </source>
</evidence>
<dbReference type="Gene3D" id="3.30.200.20">
    <property type="entry name" value="Phosphorylase Kinase, domain 1"/>
    <property type="match status" value="1"/>
</dbReference>
<dbReference type="SMART" id="SM00220">
    <property type="entry name" value="S_TKc"/>
    <property type="match status" value="1"/>
</dbReference>
<keyword evidence="7 19" id="KW-0812">Transmembrane</keyword>
<gene>
    <name evidence="21" type="ORF">KP509_25G024600</name>
</gene>
<dbReference type="PROSITE" id="PS00107">
    <property type="entry name" value="PROTEIN_KINASE_ATP"/>
    <property type="match status" value="1"/>
</dbReference>
<keyword evidence="17" id="KW-0325">Glycoprotein</keyword>
<dbReference type="Gene3D" id="3.80.10.10">
    <property type="entry name" value="Ribonuclease Inhibitor"/>
    <property type="match status" value="2"/>
</dbReference>
<evidence type="ECO:0000256" key="7">
    <source>
        <dbReference type="ARBA" id="ARBA00022692"/>
    </source>
</evidence>
<dbReference type="InterPro" id="IPR052422">
    <property type="entry name" value="Auxin_Ser/Thr_Kinase"/>
</dbReference>
<comment type="subcellular location">
    <subcellularLocation>
        <location evidence="1">Cell membrane</location>
        <topology evidence="1">Single-pass membrane protein</topology>
    </subcellularLocation>
</comment>
<dbReference type="InterPro" id="IPR017441">
    <property type="entry name" value="Protein_kinase_ATP_BS"/>
</dbReference>
<evidence type="ECO:0000256" key="18">
    <source>
        <dbReference type="PROSITE-ProRule" id="PRU10141"/>
    </source>
</evidence>
<dbReference type="InterPro" id="IPR013210">
    <property type="entry name" value="LRR_N_plant-typ"/>
</dbReference>
<organism evidence="21 22">
    <name type="scientific">Ceratopteris richardii</name>
    <name type="common">Triangle waterfern</name>
    <dbReference type="NCBI Taxonomy" id="49495"/>
    <lineage>
        <taxon>Eukaryota</taxon>
        <taxon>Viridiplantae</taxon>
        <taxon>Streptophyta</taxon>
        <taxon>Embryophyta</taxon>
        <taxon>Tracheophyta</taxon>
        <taxon>Polypodiopsida</taxon>
        <taxon>Polypodiidae</taxon>
        <taxon>Polypodiales</taxon>
        <taxon>Pteridineae</taxon>
        <taxon>Pteridaceae</taxon>
        <taxon>Parkerioideae</taxon>
        <taxon>Ceratopteris</taxon>
    </lineage>
</organism>
<dbReference type="SUPFAM" id="SSF56112">
    <property type="entry name" value="Protein kinase-like (PK-like)"/>
    <property type="match status" value="1"/>
</dbReference>
<name>A0A8T2RR93_CERRI</name>
<accession>A0A8T2RR93</accession>
<dbReference type="FunFam" id="3.30.200.20:FF:000039">
    <property type="entry name" value="receptor-like protein kinase FERONIA"/>
    <property type="match status" value="1"/>
</dbReference>
<keyword evidence="15" id="KW-1015">Disulfide bond</keyword>
<evidence type="ECO:0000256" key="16">
    <source>
        <dbReference type="ARBA" id="ARBA00023170"/>
    </source>
</evidence>
<dbReference type="GO" id="GO:0005524">
    <property type="term" value="F:ATP binding"/>
    <property type="evidence" value="ECO:0007669"/>
    <property type="project" value="UniProtKB-UniRule"/>
</dbReference>
<evidence type="ECO:0000259" key="20">
    <source>
        <dbReference type="PROSITE" id="PS50011"/>
    </source>
</evidence>
<evidence type="ECO:0000256" key="9">
    <source>
        <dbReference type="ARBA" id="ARBA00022737"/>
    </source>
</evidence>
<evidence type="ECO:0000313" key="22">
    <source>
        <dbReference type="Proteomes" id="UP000825935"/>
    </source>
</evidence>
<reference evidence="21" key="1">
    <citation type="submission" date="2021-08" db="EMBL/GenBank/DDBJ databases">
        <title>WGS assembly of Ceratopteris richardii.</title>
        <authorList>
            <person name="Marchant D.B."/>
            <person name="Chen G."/>
            <person name="Jenkins J."/>
            <person name="Shu S."/>
            <person name="Leebens-Mack J."/>
            <person name="Grimwood J."/>
            <person name="Schmutz J."/>
            <person name="Soltis P."/>
            <person name="Soltis D."/>
            <person name="Chen Z.-H."/>
        </authorList>
    </citation>
    <scope>NUCLEOTIDE SEQUENCE</scope>
    <source>
        <strain evidence="21">Whitten #5841</strain>
        <tissue evidence="21">Leaf</tissue>
    </source>
</reference>
<evidence type="ECO:0000256" key="10">
    <source>
        <dbReference type="ARBA" id="ARBA00022741"/>
    </source>
</evidence>
<keyword evidence="5" id="KW-0433">Leucine-rich repeat</keyword>
<evidence type="ECO:0000256" key="6">
    <source>
        <dbReference type="ARBA" id="ARBA00022679"/>
    </source>
</evidence>
<dbReference type="GO" id="GO:0005886">
    <property type="term" value="C:plasma membrane"/>
    <property type="evidence" value="ECO:0007669"/>
    <property type="project" value="UniProtKB-SubCell"/>
</dbReference>
<dbReference type="Pfam" id="PF08263">
    <property type="entry name" value="LRRNT_2"/>
    <property type="match status" value="2"/>
</dbReference>
<dbReference type="InterPro" id="IPR008271">
    <property type="entry name" value="Ser/Thr_kinase_AS"/>
</dbReference>
<proteinExistence type="inferred from homology"/>
<dbReference type="OMA" id="CTESNER"/>
<feature type="binding site" evidence="18">
    <location>
        <position position="588"/>
    </location>
    <ligand>
        <name>ATP</name>
        <dbReference type="ChEBI" id="CHEBI:30616"/>
    </ligand>
</feature>
<dbReference type="EMBL" id="CM035430">
    <property type="protein sequence ID" value="KAH7298038.1"/>
    <property type="molecule type" value="Genomic_DNA"/>
</dbReference>
<dbReference type="PROSITE" id="PS00108">
    <property type="entry name" value="PROTEIN_KINASE_ST"/>
    <property type="match status" value="1"/>
</dbReference>
<dbReference type="InterPro" id="IPR011009">
    <property type="entry name" value="Kinase-like_dom_sf"/>
</dbReference>
<evidence type="ECO:0000256" key="1">
    <source>
        <dbReference type="ARBA" id="ARBA00004162"/>
    </source>
</evidence>
<comment type="similarity">
    <text evidence="2">Belongs to the protein kinase superfamily. Ser/Thr protein kinase family.</text>
</comment>
<dbReference type="PANTHER" id="PTHR47986">
    <property type="entry name" value="OSJNBA0070M12.3 PROTEIN"/>
    <property type="match status" value="1"/>
</dbReference>
<feature type="domain" description="Protein kinase" evidence="20">
    <location>
        <begin position="559"/>
        <end position="843"/>
    </location>
</feature>
<keyword evidence="3" id="KW-1003">Cell membrane</keyword>
<dbReference type="PANTHER" id="PTHR47986:SF1">
    <property type="entry name" value="OS04G0685900 PROTEIN"/>
    <property type="match status" value="1"/>
</dbReference>
<dbReference type="InterPro" id="IPR000719">
    <property type="entry name" value="Prot_kinase_dom"/>
</dbReference>
<dbReference type="Gene3D" id="1.10.510.10">
    <property type="entry name" value="Transferase(Phosphotransferase) domain 1"/>
    <property type="match status" value="1"/>
</dbReference>
<keyword evidence="8" id="KW-0732">Signal</keyword>
<keyword evidence="16" id="KW-0675">Receptor</keyword>
<evidence type="ECO:0000256" key="2">
    <source>
        <dbReference type="ARBA" id="ARBA00008684"/>
    </source>
</evidence>
<keyword evidence="12 18" id="KW-0067">ATP-binding</keyword>
<dbReference type="Proteomes" id="UP000825935">
    <property type="component" value="Chromosome 25"/>
</dbReference>
<evidence type="ECO:0000256" key="4">
    <source>
        <dbReference type="ARBA" id="ARBA00022527"/>
    </source>
</evidence>
<evidence type="ECO:0000256" key="3">
    <source>
        <dbReference type="ARBA" id="ARBA00022475"/>
    </source>
</evidence>
<evidence type="ECO:0000256" key="17">
    <source>
        <dbReference type="ARBA" id="ARBA00023180"/>
    </source>
</evidence>
<dbReference type="PROSITE" id="PS50011">
    <property type="entry name" value="PROTEIN_KINASE_DOM"/>
    <property type="match status" value="1"/>
</dbReference>
<evidence type="ECO:0000313" key="21">
    <source>
        <dbReference type="EMBL" id="KAH7298038.1"/>
    </source>
</evidence>
<keyword evidence="22" id="KW-1185">Reference proteome</keyword>
<dbReference type="FunFam" id="1.10.510.10:FF:000468">
    <property type="entry name" value="PTI1-like tyrosine-protein kinase 3"/>
    <property type="match status" value="1"/>
</dbReference>
<protein>
    <recommendedName>
        <fullName evidence="20">Protein kinase domain-containing protein</fullName>
    </recommendedName>
</protein>
<dbReference type="FunFam" id="3.80.10.10:FF:000129">
    <property type="entry name" value="Leucine-rich repeat receptor-like kinase"/>
    <property type="match status" value="1"/>
</dbReference>
<dbReference type="InterPro" id="IPR001611">
    <property type="entry name" value="Leu-rich_rpt"/>
</dbReference>
<evidence type="ECO:0000256" key="5">
    <source>
        <dbReference type="ARBA" id="ARBA00022614"/>
    </source>
</evidence>
<keyword evidence="14 19" id="KW-0472">Membrane</keyword>
<feature type="transmembrane region" description="Helical" evidence="19">
    <location>
        <begin position="479"/>
        <end position="502"/>
    </location>
</feature>
<dbReference type="InterPro" id="IPR032675">
    <property type="entry name" value="LRR_dom_sf"/>
</dbReference>
<dbReference type="CDD" id="cd14066">
    <property type="entry name" value="STKc_IRAK"/>
    <property type="match status" value="1"/>
</dbReference>